<evidence type="ECO:0000256" key="9">
    <source>
        <dbReference type="PROSITE-ProRule" id="PRU01091"/>
    </source>
</evidence>
<evidence type="ECO:0000259" key="10">
    <source>
        <dbReference type="PROSITE" id="PS50110"/>
    </source>
</evidence>
<evidence type="ECO:0000256" key="1">
    <source>
        <dbReference type="ARBA" id="ARBA00013332"/>
    </source>
</evidence>
<evidence type="ECO:0000256" key="6">
    <source>
        <dbReference type="ARBA" id="ARBA00023163"/>
    </source>
</evidence>
<dbReference type="GO" id="GO:0000976">
    <property type="term" value="F:transcription cis-regulatory region binding"/>
    <property type="evidence" value="ECO:0007669"/>
    <property type="project" value="TreeGrafter"/>
</dbReference>
<dbReference type="FunFam" id="3.40.50.2300:FF:000001">
    <property type="entry name" value="DNA-binding response regulator PhoB"/>
    <property type="match status" value="1"/>
</dbReference>
<dbReference type="InterPro" id="IPR001789">
    <property type="entry name" value="Sig_transdc_resp-reg_receiver"/>
</dbReference>
<dbReference type="InterPro" id="IPR011006">
    <property type="entry name" value="CheY-like_superfamily"/>
</dbReference>
<reference evidence="12" key="2">
    <citation type="submission" date="2021-08" db="EMBL/GenBank/DDBJ databases">
        <authorList>
            <person name="Dalcin Martins P."/>
        </authorList>
    </citation>
    <scope>NUCLEOTIDE SEQUENCE</scope>
    <source>
        <strain evidence="12">MAG_39</strain>
    </source>
</reference>
<keyword evidence="2 8" id="KW-0597">Phosphoprotein</keyword>
<evidence type="ECO:0000256" key="3">
    <source>
        <dbReference type="ARBA" id="ARBA00023012"/>
    </source>
</evidence>
<feature type="domain" description="OmpR/PhoB-type" evidence="11">
    <location>
        <begin position="136"/>
        <end position="235"/>
    </location>
</feature>
<keyword evidence="6" id="KW-0804">Transcription</keyword>
<dbReference type="InterPro" id="IPR001867">
    <property type="entry name" value="OmpR/PhoB-type_DNA-bd"/>
</dbReference>
<dbReference type="CDD" id="cd19937">
    <property type="entry name" value="REC_OmpR_BsPhoP-like"/>
    <property type="match status" value="1"/>
</dbReference>
<dbReference type="Gene3D" id="3.40.50.2300">
    <property type="match status" value="1"/>
</dbReference>
<dbReference type="SMART" id="SM00862">
    <property type="entry name" value="Trans_reg_C"/>
    <property type="match status" value="1"/>
</dbReference>
<comment type="function">
    <text evidence="7">This protein is a positive regulator for the phosphate regulon. Transcription of this operon is positively regulated by PhoB and PhoR when phosphate is limited.</text>
</comment>
<dbReference type="EMBL" id="JAIOIV010000014">
    <property type="protein sequence ID" value="MBZ0154813.1"/>
    <property type="molecule type" value="Genomic_DNA"/>
</dbReference>
<sequence length="235" mass="27133">MKRILVIDDEADIVELVRYNLEKEGFSVESAPEGESALRKVREERYDLLVLDLMLPGIQGLELCRIIRNDPSLSRIPIVMLTAKGEEVDRIIGLEMGADDYLSKPFSPRELVARIKAVLRRMEMRKEPAEATEEGTDALRVRDIDIDRAKYTVAVGGRQIKLSATEFRLLLYLCERPNKIYSREHLLDAVWGDDVFVEPRTVDVHIRRLRTKLEEDPNNPKYIKTMRGVGYFFEV</sequence>
<reference evidence="12" key="1">
    <citation type="journal article" date="2021" name="bioRxiv">
        <title>Unraveling nitrogen, sulfur and carbon metabolic pathways and microbial community transcriptional responses to substrate deprivation and toxicity stresses in a bioreactor mimicking anoxic brackish coastal sediment conditions.</title>
        <authorList>
            <person name="Martins P.D."/>
            <person name="Echeveste M.J."/>
            <person name="Arshad A."/>
            <person name="Kurth J."/>
            <person name="Ouboter H."/>
            <person name="Jetten M.S.M."/>
            <person name="Welte C.U."/>
        </authorList>
    </citation>
    <scope>NUCLEOTIDE SEQUENCE</scope>
    <source>
        <strain evidence="12">MAG_39</strain>
    </source>
</reference>
<keyword evidence="3" id="KW-0902">Two-component regulatory system</keyword>
<evidence type="ECO:0000313" key="12">
    <source>
        <dbReference type="EMBL" id="MBZ0154813.1"/>
    </source>
</evidence>
<accession>A0A953J217</accession>
<dbReference type="PANTHER" id="PTHR48111">
    <property type="entry name" value="REGULATOR OF RPOS"/>
    <property type="match status" value="1"/>
</dbReference>
<dbReference type="GO" id="GO:0000156">
    <property type="term" value="F:phosphorelay response regulator activity"/>
    <property type="evidence" value="ECO:0007669"/>
    <property type="project" value="TreeGrafter"/>
</dbReference>
<dbReference type="GO" id="GO:0006355">
    <property type="term" value="P:regulation of DNA-templated transcription"/>
    <property type="evidence" value="ECO:0007669"/>
    <property type="project" value="InterPro"/>
</dbReference>
<dbReference type="CDD" id="cd00383">
    <property type="entry name" value="trans_reg_C"/>
    <property type="match status" value="1"/>
</dbReference>
<dbReference type="PANTHER" id="PTHR48111:SF40">
    <property type="entry name" value="PHOSPHATE REGULON TRANSCRIPTIONAL REGULATORY PROTEIN PHOB"/>
    <property type="match status" value="1"/>
</dbReference>
<dbReference type="SUPFAM" id="SSF52172">
    <property type="entry name" value="CheY-like"/>
    <property type="match status" value="1"/>
</dbReference>
<evidence type="ECO:0000256" key="2">
    <source>
        <dbReference type="ARBA" id="ARBA00022553"/>
    </source>
</evidence>
<name>A0A953J217_9BACT</name>
<evidence type="ECO:0000256" key="8">
    <source>
        <dbReference type="PROSITE-ProRule" id="PRU00169"/>
    </source>
</evidence>
<evidence type="ECO:0000259" key="11">
    <source>
        <dbReference type="PROSITE" id="PS51755"/>
    </source>
</evidence>
<feature type="modified residue" description="4-aspartylphosphate" evidence="8">
    <location>
        <position position="52"/>
    </location>
</feature>
<evidence type="ECO:0000256" key="5">
    <source>
        <dbReference type="ARBA" id="ARBA00023125"/>
    </source>
</evidence>
<dbReference type="PROSITE" id="PS50110">
    <property type="entry name" value="RESPONSE_REGULATORY"/>
    <property type="match status" value="1"/>
</dbReference>
<evidence type="ECO:0000256" key="4">
    <source>
        <dbReference type="ARBA" id="ARBA00023015"/>
    </source>
</evidence>
<dbReference type="Proteomes" id="UP000705867">
    <property type="component" value="Unassembled WGS sequence"/>
</dbReference>
<dbReference type="FunFam" id="1.10.10.10:FF:000018">
    <property type="entry name" value="DNA-binding response regulator ResD"/>
    <property type="match status" value="1"/>
</dbReference>
<dbReference type="Pfam" id="PF00486">
    <property type="entry name" value="Trans_reg_C"/>
    <property type="match status" value="1"/>
</dbReference>
<dbReference type="GO" id="GO:0005829">
    <property type="term" value="C:cytosol"/>
    <property type="evidence" value="ECO:0007669"/>
    <property type="project" value="TreeGrafter"/>
</dbReference>
<dbReference type="InterPro" id="IPR039420">
    <property type="entry name" value="WalR-like"/>
</dbReference>
<feature type="DNA-binding region" description="OmpR/PhoB-type" evidence="9">
    <location>
        <begin position="136"/>
        <end position="235"/>
    </location>
</feature>
<dbReference type="SMART" id="SM00448">
    <property type="entry name" value="REC"/>
    <property type="match status" value="1"/>
</dbReference>
<gene>
    <name evidence="12" type="ORF">K8I29_01190</name>
</gene>
<dbReference type="SUPFAM" id="SSF46894">
    <property type="entry name" value="C-terminal effector domain of the bipartite response regulators"/>
    <property type="match status" value="1"/>
</dbReference>
<dbReference type="GO" id="GO:0032993">
    <property type="term" value="C:protein-DNA complex"/>
    <property type="evidence" value="ECO:0007669"/>
    <property type="project" value="TreeGrafter"/>
</dbReference>
<dbReference type="Gene3D" id="6.10.250.690">
    <property type="match status" value="1"/>
</dbReference>
<dbReference type="Pfam" id="PF00072">
    <property type="entry name" value="Response_reg"/>
    <property type="match status" value="1"/>
</dbReference>
<keyword evidence="5 9" id="KW-0238">DNA-binding</keyword>
<dbReference type="PROSITE" id="PS51755">
    <property type="entry name" value="OMPR_PHOB"/>
    <property type="match status" value="1"/>
</dbReference>
<protein>
    <recommendedName>
        <fullName evidence="1">Phosphate regulon transcriptional regulatory protein PhoB</fullName>
    </recommendedName>
</protein>
<proteinExistence type="predicted"/>
<comment type="caution">
    <text evidence="12">The sequence shown here is derived from an EMBL/GenBank/DDBJ whole genome shotgun (WGS) entry which is preliminary data.</text>
</comment>
<organism evidence="12 13">
    <name type="scientific">Candidatus Nitrobium versatile</name>
    <dbReference type="NCBI Taxonomy" id="2884831"/>
    <lineage>
        <taxon>Bacteria</taxon>
        <taxon>Pseudomonadati</taxon>
        <taxon>Nitrospirota</taxon>
        <taxon>Nitrospiria</taxon>
        <taxon>Nitrospirales</taxon>
        <taxon>Nitrospiraceae</taxon>
        <taxon>Candidatus Nitrobium</taxon>
    </lineage>
</organism>
<evidence type="ECO:0000256" key="7">
    <source>
        <dbReference type="ARBA" id="ARBA00024735"/>
    </source>
</evidence>
<evidence type="ECO:0000313" key="13">
    <source>
        <dbReference type="Proteomes" id="UP000705867"/>
    </source>
</evidence>
<keyword evidence="4" id="KW-0805">Transcription regulation</keyword>
<dbReference type="InterPro" id="IPR016032">
    <property type="entry name" value="Sig_transdc_resp-reg_C-effctor"/>
</dbReference>
<dbReference type="AlphaFoldDB" id="A0A953J217"/>
<dbReference type="Gene3D" id="1.10.10.10">
    <property type="entry name" value="Winged helix-like DNA-binding domain superfamily/Winged helix DNA-binding domain"/>
    <property type="match status" value="1"/>
</dbReference>
<dbReference type="InterPro" id="IPR036388">
    <property type="entry name" value="WH-like_DNA-bd_sf"/>
</dbReference>
<feature type="domain" description="Response regulatory" evidence="10">
    <location>
        <begin position="3"/>
        <end position="119"/>
    </location>
</feature>